<gene>
    <name evidence="2" type="ORF">F8M41_004388</name>
</gene>
<sequence>MKARCWLEEQDPLEIQEDEEEEKEEDSLPEDEHMDYKFLNIEENNLSPCIIIDNLKAIMFVISEQSVSKAMGRHIHKYTSSSTNTTNCLPSPLLVKIAIRIKTFNYYLPTNKKYIKKDKYRQYGEALGNFIHNSRKDIEQNHNSLENSNSLNEYYDGFPLALTSFFNGLVESIGKHKYSVSERKQKQHGQKEPKFNKKTIKKY</sequence>
<dbReference type="EMBL" id="WTPW01000015">
    <property type="protein sequence ID" value="KAF0559874.1"/>
    <property type="molecule type" value="Genomic_DNA"/>
</dbReference>
<dbReference type="AlphaFoldDB" id="A0A8H4EV79"/>
<evidence type="ECO:0000256" key="1">
    <source>
        <dbReference type="SAM" id="MobiDB-lite"/>
    </source>
</evidence>
<accession>A0A8H4EV79</accession>
<organism evidence="2 3">
    <name type="scientific">Gigaspora margarita</name>
    <dbReference type="NCBI Taxonomy" id="4874"/>
    <lineage>
        <taxon>Eukaryota</taxon>
        <taxon>Fungi</taxon>
        <taxon>Fungi incertae sedis</taxon>
        <taxon>Mucoromycota</taxon>
        <taxon>Glomeromycotina</taxon>
        <taxon>Glomeromycetes</taxon>
        <taxon>Diversisporales</taxon>
        <taxon>Gigasporaceae</taxon>
        <taxon>Gigaspora</taxon>
    </lineage>
</organism>
<comment type="caution">
    <text evidence="2">The sequence shown here is derived from an EMBL/GenBank/DDBJ whole genome shotgun (WGS) entry which is preliminary data.</text>
</comment>
<feature type="region of interest" description="Disordered" evidence="1">
    <location>
        <begin position="180"/>
        <end position="203"/>
    </location>
</feature>
<evidence type="ECO:0000313" key="2">
    <source>
        <dbReference type="EMBL" id="KAF0559874.1"/>
    </source>
</evidence>
<name>A0A8H4EV79_GIGMA</name>
<keyword evidence="3" id="KW-1185">Reference proteome</keyword>
<evidence type="ECO:0000313" key="3">
    <source>
        <dbReference type="Proteomes" id="UP000439903"/>
    </source>
</evidence>
<feature type="region of interest" description="Disordered" evidence="1">
    <location>
        <begin position="1"/>
        <end position="30"/>
    </location>
</feature>
<feature type="compositionally biased region" description="Acidic residues" evidence="1">
    <location>
        <begin position="8"/>
        <end position="29"/>
    </location>
</feature>
<proteinExistence type="predicted"/>
<dbReference type="Proteomes" id="UP000439903">
    <property type="component" value="Unassembled WGS sequence"/>
</dbReference>
<feature type="compositionally biased region" description="Basic and acidic residues" evidence="1">
    <location>
        <begin position="180"/>
        <end position="195"/>
    </location>
</feature>
<reference evidence="2 3" key="1">
    <citation type="journal article" date="2019" name="Environ. Microbiol.">
        <title>At the nexus of three kingdoms: the genome of the mycorrhizal fungus Gigaspora margarita provides insights into plant, endobacterial and fungal interactions.</title>
        <authorList>
            <person name="Venice F."/>
            <person name="Ghignone S."/>
            <person name="Salvioli di Fossalunga A."/>
            <person name="Amselem J."/>
            <person name="Novero M."/>
            <person name="Xianan X."/>
            <person name="Sedzielewska Toro K."/>
            <person name="Morin E."/>
            <person name="Lipzen A."/>
            <person name="Grigoriev I.V."/>
            <person name="Henrissat B."/>
            <person name="Martin F.M."/>
            <person name="Bonfante P."/>
        </authorList>
    </citation>
    <scope>NUCLEOTIDE SEQUENCE [LARGE SCALE GENOMIC DNA]</scope>
    <source>
        <strain evidence="2 3">BEG34</strain>
    </source>
</reference>
<protein>
    <submittedName>
        <fullName evidence="2">Uncharacterized protein</fullName>
    </submittedName>
</protein>